<evidence type="ECO:0000313" key="2">
    <source>
        <dbReference type="EMBL" id="SMP18261.1"/>
    </source>
</evidence>
<reference evidence="2" key="1">
    <citation type="submission" date="2017-05" db="EMBL/GenBank/DDBJ databases">
        <authorList>
            <person name="Varghese N."/>
            <person name="Submissions S."/>
        </authorList>
    </citation>
    <scope>NUCLEOTIDE SEQUENCE</scope>
    <source>
        <strain evidence="2">DSM 18763</strain>
    </source>
</reference>
<dbReference type="Gene3D" id="3.40.50.1010">
    <property type="entry name" value="5'-nuclease"/>
    <property type="match status" value="1"/>
</dbReference>
<dbReference type="SUPFAM" id="SSF88723">
    <property type="entry name" value="PIN domain-like"/>
    <property type="match status" value="1"/>
</dbReference>
<dbReference type="PANTHER" id="PTHR38826:SF5">
    <property type="entry name" value="RIBONUCLEASE VAPC13"/>
    <property type="match status" value="1"/>
</dbReference>
<dbReference type="InterPro" id="IPR052106">
    <property type="entry name" value="PINc/VapC_TA"/>
</dbReference>
<organism evidence="2 3">
    <name type="scientific">Venenivibrio stagnispumantis</name>
    <dbReference type="NCBI Taxonomy" id="407998"/>
    <lineage>
        <taxon>Bacteria</taxon>
        <taxon>Pseudomonadati</taxon>
        <taxon>Aquificota</taxon>
        <taxon>Aquificia</taxon>
        <taxon>Aquificales</taxon>
        <taxon>Hydrogenothermaceae</taxon>
        <taxon>Venenivibrio</taxon>
    </lineage>
</organism>
<dbReference type="SMART" id="SM00670">
    <property type="entry name" value="PINc"/>
    <property type="match status" value="1"/>
</dbReference>
<name>A0AA45WNR2_9AQUI</name>
<proteinExistence type="predicted"/>
<dbReference type="Proteomes" id="UP001157947">
    <property type="component" value="Unassembled WGS sequence"/>
</dbReference>
<dbReference type="InterPro" id="IPR029060">
    <property type="entry name" value="PIN-like_dom_sf"/>
</dbReference>
<dbReference type="InterPro" id="IPR002716">
    <property type="entry name" value="PIN_dom"/>
</dbReference>
<evidence type="ECO:0000259" key="1">
    <source>
        <dbReference type="SMART" id="SM00670"/>
    </source>
</evidence>
<keyword evidence="3" id="KW-1185">Reference proteome</keyword>
<gene>
    <name evidence="2" type="ORF">SAMN06264868_11716</name>
</gene>
<dbReference type="EMBL" id="FXTX01000017">
    <property type="protein sequence ID" value="SMP18261.1"/>
    <property type="molecule type" value="Genomic_DNA"/>
</dbReference>
<dbReference type="PANTHER" id="PTHR38826">
    <property type="entry name" value="RIBONUCLEASE VAPC13"/>
    <property type="match status" value="1"/>
</dbReference>
<comment type="caution">
    <text evidence="2">The sequence shown here is derived from an EMBL/GenBank/DDBJ whole genome shotgun (WGS) entry which is preliminary data.</text>
</comment>
<protein>
    <submittedName>
        <fullName evidence="2">Predicted nucleic-acid-binding protein, contains PIN domain</fullName>
    </submittedName>
</protein>
<accession>A0AA45WNR2</accession>
<sequence>MKKVTIDTNIFIRLFTIDDEVKFKKAKELIEKAEKGKIKLLVPYLVIAEIVWVLEKVYKRSKIEISEVITAIINTPGIEVELFEVIEYAIELYKDKNIKFTDAFIASWSIFYKVDEIITFDETDFKKVEKLKVRNL</sequence>
<feature type="domain" description="PIN" evidence="1">
    <location>
        <begin position="2"/>
        <end position="126"/>
    </location>
</feature>
<evidence type="ECO:0000313" key="3">
    <source>
        <dbReference type="Proteomes" id="UP001157947"/>
    </source>
</evidence>
<dbReference type="RefSeq" id="WP_265134241.1">
    <property type="nucleotide sequence ID" value="NZ_FXTX01000017.1"/>
</dbReference>
<dbReference type="Pfam" id="PF01850">
    <property type="entry name" value="PIN"/>
    <property type="match status" value="1"/>
</dbReference>
<dbReference type="AlphaFoldDB" id="A0AA45WNR2"/>